<dbReference type="EMBL" id="JAACBX020000001">
    <property type="protein sequence ID" value="MBM0243445.1"/>
    <property type="molecule type" value="Genomic_DNA"/>
</dbReference>
<comment type="caution">
    <text evidence="2">The sequence shown here is derived from an EMBL/GenBank/DDBJ whole genome shotgun (WGS) entry which is preliminary data.</text>
</comment>
<reference evidence="2 3" key="1">
    <citation type="submission" date="2021-01" db="EMBL/GenBank/DDBJ databases">
        <title>Complete genome sequences of Corynebacterium macginleyi strains isolated from infectious keratitis.</title>
        <authorList>
            <person name="Sagerfors S."/>
            <person name="Poehlein A."/>
            <person name="Soderquist B."/>
            <person name="Bruggemann H."/>
        </authorList>
    </citation>
    <scope>NUCLEOTIDE SEQUENCE [LARGE SCALE GENOMIC DNA]</scope>
    <source>
        <strain evidence="2 3">12T220</strain>
    </source>
</reference>
<organism evidence="2 3">
    <name type="scientific">Corynebacterium macginleyi</name>
    <dbReference type="NCBI Taxonomy" id="38290"/>
    <lineage>
        <taxon>Bacteria</taxon>
        <taxon>Bacillati</taxon>
        <taxon>Actinomycetota</taxon>
        <taxon>Actinomycetes</taxon>
        <taxon>Mycobacteriales</taxon>
        <taxon>Corynebacteriaceae</taxon>
        <taxon>Corynebacterium</taxon>
    </lineage>
</organism>
<proteinExistence type="predicted"/>
<name>A0ABS1Y4Z1_9CORY</name>
<gene>
    <name evidence="2" type="ORF">GWO63_003975</name>
</gene>
<dbReference type="Proteomes" id="UP001518680">
    <property type="component" value="Unassembled WGS sequence"/>
</dbReference>
<accession>A0ABS1Y4Z1</accession>
<keyword evidence="3" id="KW-1185">Reference proteome</keyword>
<evidence type="ECO:0008006" key="4">
    <source>
        <dbReference type="Google" id="ProtNLM"/>
    </source>
</evidence>
<protein>
    <recommendedName>
        <fullName evidence="4">Helix-turn-helix domain-containing protein</fullName>
    </recommendedName>
</protein>
<evidence type="ECO:0000313" key="2">
    <source>
        <dbReference type="EMBL" id="MBM0243445.1"/>
    </source>
</evidence>
<evidence type="ECO:0000313" key="3">
    <source>
        <dbReference type="Proteomes" id="UP001518680"/>
    </source>
</evidence>
<evidence type="ECO:0000256" key="1">
    <source>
        <dbReference type="SAM" id="MobiDB-lite"/>
    </source>
</evidence>
<feature type="region of interest" description="Disordered" evidence="1">
    <location>
        <begin position="41"/>
        <end position="71"/>
    </location>
</feature>
<sequence length="71" mass="7952">MNSPNRNLAIVTAVREQERSPSKVVKECRISRLRVYQILNASDNRGTQPIGPKSRAPRTRPQAVPDAHFAT</sequence>